<evidence type="ECO:0000313" key="9">
    <source>
        <dbReference type="EMBL" id="PWJ72753.1"/>
    </source>
</evidence>
<dbReference type="Gene3D" id="1.10.10.60">
    <property type="entry name" value="Homeodomain-like"/>
    <property type="match status" value="2"/>
</dbReference>
<dbReference type="RefSeq" id="WP_109748221.1">
    <property type="nucleotide sequence ID" value="NZ_CABJAT010000004.1"/>
</dbReference>
<dbReference type="PROSITE" id="PS01124">
    <property type="entry name" value="HTH_ARAC_FAMILY_2"/>
    <property type="match status" value="1"/>
</dbReference>
<keyword evidence="6" id="KW-0597">Phosphoprotein</keyword>
<evidence type="ECO:0000256" key="5">
    <source>
        <dbReference type="ARBA" id="ARBA00024867"/>
    </source>
</evidence>
<dbReference type="InterPro" id="IPR018060">
    <property type="entry name" value="HTH_AraC"/>
</dbReference>
<dbReference type="Proteomes" id="UP000245412">
    <property type="component" value="Unassembled WGS sequence"/>
</dbReference>
<keyword evidence="4" id="KW-0804">Transcription</keyword>
<evidence type="ECO:0000256" key="2">
    <source>
        <dbReference type="ARBA" id="ARBA00023015"/>
    </source>
</evidence>
<evidence type="ECO:0000256" key="4">
    <source>
        <dbReference type="ARBA" id="ARBA00023163"/>
    </source>
</evidence>
<dbReference type="PROSITE" id="PS50110">
    <property type="entry name" value="RESPONSE_REGULATORY"/>
    <property type="match status" value="1"/>
</dbReference>
<proteinExistence type="predicted"/>
<keyword evidence="10" id="KW-1185">Reference proteome</keyword>
<evidence type="ECO:0000256" key="1">
    <source>
        <dbReference type="ARBA" id="ARBA00018672"/>
    </source>
</evidence>
<comment type="caution">
    <text evidence="9">The sequence shown here is derived from an EMBL/GenBank/DDBJ whole genome shotgun (WGS) entry which is preliminary data.</text>
</comment>
<evidence type="ECO:0000259" key="7">
    <source>
        <dbReference type="PROSITE" id="PS01124"/>
    </source>
</evidence>
<evidence type="ECO:0000259" key="8">
    <source>
        <dbReference type="PROSITE" id="PS50110"/>
    </source>
</evidence>
<evidence type="ECO:0000256" key="3">
    <source>
        <dbReference type="ARBA" id="ARBA00023125"/>
    </source>
</evidence>
<dbReference type="SUPFAM" id="SSF46689">
    <property type="entry name" value="Homeodomain-like"/>
    <property type="match status" value="2"/>
</dbReference>
<comment type="function">
    <text evidence="5">May play the central regulatory role in sporulation. It may be an element of the effector pathway responsible for the activation of sporulation genes in response to nutritional stress. Spo0A may act in concert with spo0H (a sigma factor) to control the expression of some genes that are critical to the sporulation process.</text>
</comment>
<keyword evidence="3" id="KW-0238">DNA-binding</keyword>
<dbReference type="AlphaFoldDB" id="A0AB73SZ67"/>
<dbReference type="EMBL" id="QGGY01000016">
    <property type="protein sequence ID" value="PWJ72753.1"/>
    <property type="molecule type" value="Genomic_DNA"/>
</dbReference>
<dbReference type="GO" id="GO:0003700">
    <property type="term" value="F:DNA-binding transcription factor activity"/>
    <property type="evidence" value="ECO:0007669"/>
    <property type="project" value="InterPro"/>
</dbReference>
<accession>A0AB73SZ67</accession>
<dbReference type="InterPro" id="IPR011006">
    <property type="entry name" value="CheY-like_superfamily"/>
</dbReference>
<dbReference type="Gene3D" id="3.40.50.2300">
    <property type="match status" value="1"/>
</dbReference>
<dbReference type="InterPro" id="IPR020449">
    <property type="entry name" value="Tscrpt_reg_AraC-type_HTH"/>
</dbReference>
<gene>
    <name evidence="9" type="ORF">C7383_11667</name>
</gene>
<dbReference type="PRINTS" id="PR00032">
    <property type="entry name" value="HTHARAC"/>
</dbReference>
<feature type="domain" description="Response regulatory" evidence="8">
    <location>
        <begin position="6"/>
        <end position="123"/>
    </location>
</feature>
<dbReference type="GO" id="GO:0043565">
    <property type="term" value="F:sequence-specific DNA binding"/>
    <property type="evidence" value="ECO:0007669"/>
    <property type="project" value="InterPro"/>
</dbReference>
<dbReference type="GO" id="GO:0000160">
    <property type="term" value="P:phosphorelay signal transduction system"/>
    <property type="evidence" value="ECO:0007669"/>
    <property type="project" value="InterPro"/>
</dbReference>
<evidence type="ECO:0000256" key="6">
    <source>
        <dbReference type="PROSITE-ProRule" id="PRU00169"/>
    </source>
</evidence>
<organism evidence="9 10">
    <name type="scientific">Murimonas intestini</name>
    <dbReference type="NCBI Taxonomy" id="1337051"/>
    <lineage>
        <taxon>Bacteria</taxon>
        <taxon>Bacillati</taxon>
        <taxon>Bacillota</taxon>
        <taxon>Clostridia</taxon>
        <taxon>Lachnospirales</taxon>
        <taxon>Lachnospiraceae</taxon>
        <taxon>Murimonas</taxon>
    </lineage>
</organism>
<dbReference type="InterPro" id="IPR009057">
    <property type="entry name" value="Homeodomain-like_sf"/>
</dbReference>
<sequence>MGDLCRIAIVDDEFIMRQGIKHMLDWEKEGFEIAGEASNGKEGLELIRRTQPHILLCDIVMPVMDGLDLVKIVHTEFADMQIIILSGYDDFKYVKETLLNGAADYILKPALSPRDLLKSIQKAAERIPGLQLKRRKASSLESAIERYLLGYEEKFESAEAGVFFTETYFCLLGFSLALRSERNQDMSRLLYEKTEDCLEKMDYCRSMKLLLKEDFLCIVFNYSARDAARVKEDIRDMMNRLALVHRKVFAVLGRQRTEIADLKEDYVKDIFPGADQGFYFRGEPLKLAGEKNGTQREPDRFDFNKFANRLNGKQYEEAVFMLHDYIIHALECRVPEYKLKNLTKNLLYNVLSSMSGDRQQYDRMRNEYFRKIEGADYAEEFRAVFEQLTEELARGRQKDDADSTISRILEYIEANYEKDLDLADVAGVFGFNYNYFSAYFNSHIEEGFSEYLNRIRIEKACRLLEEGNCPISHISGMVGYSDHSYFCRVFKRFAGVTPSAYRRSRNREVR</sequence>
<feature type="modified residue" description="4-aspartylphosphate" evidence="6">
    <location>
        <position position="58"/>
    </location>
</feature>
<dbReference type="Pfam" id="PF12833">
    <property type="entry name" value="HTH_18"/>
    <property type="match status" value="1"/>
</dbReference>
<dbReference type="Pfam" id="PF00072">
    <property type="entry name" value="Response_reg"/>
    <property type="match status" value="1"/>
</dbReference>
<dbReference type="PANTHER" id="PTHR43280">
    <property type="entry name" value="ARAC-FAMILY TRANSCRIPTIONAL REGULATOR"/>
    <property type="match status" value="1"/>
</dbReference>
<dbReference type="PANTHER" id="PTHR43280:SF28">
    <property type="entry name" value="HTH-TYPE TRANSCRIPTIONAL ACTIVATOR RHAS"/>
    <property type="match status" value="1"/>
</dbReference>
<protein>
    <recommendedName>
        <fullName evidence="1">Stage 0 sporulation protein A homolog</fullName>
    </recommendedName>
</protein>
<dbReference type="InterPro" id="IPR001789">
    <property type="entry name" value="Sig_transdc_resp-reg_receiver"/>
</dbReference>
<dbReference type="SMART" id="SM00448">
    <property type="entry name" value="REC"/>
    <property type="match status" value="1"/>
</dbReference>
<dbReference type="SMART" id="SM00342">
    <property type="entry name" value="HTH_ARAC"/>
    <property type="match status" value="1"/>
</dbReference>
<reference evidence="9 10" key="1">
    <citation type="submission" date="2018-05" db="EMBL/GenBank/DDBJ databases">
        <authorList>
            <person name="Goeker M."/>
            <person name="Huntemann M."/>
            <person name="Clum A."/>
            <person name="Pillay M."/>
            <person name="Palaniappan K."/>
            <person name="Varghese N."/>
            <person name="Mikhailova N."/>
            <person name="Stamatis D."/>
            <person name="Reddy T."/>
            <person name="Daum C."/>
            <person name="Shapiro N."/>
            <person name="Ivanova N."/>
            <person name="Kyrpides N."/>
            <person name="Woyke T."/>
        </authorList>
    </citation>
    <scope>NUCLEOTIDE SEQUENCE [LARGE SCALE GENOMIC DNA]</scope>
    <source>
        <strain evidence="9 10">DSM 26524</strain>
    </source>
</reference>
<name>A0AB73SZ67_9FIRM</name>
<keyword evidence="2" id="KW-0805">Transcription regulation</keyword>
<dbReference type="CDD" id="cd17536">
    <property type="entry name" value="REC_YesN-like"/>
    <property type="match status" value="1"/>
</dbReference>
<dbReference type="SUPFAM" id="SSF52172">
    <property type="entry name" value="CheY-like"/>
    <property type="match status" value="1"/>
</dbReference>
<evidence type="ECO:0000313" key="10">
    <source>
        <dbReference type="Proteomes" id="UP000245412"/>
    </source>
</evidence>
<feature type="domain" description="HTH araC/xylS-type" evidence="7">
    <location>
        <begin position="406"/>
        <end position="504"/>
    </location>
</feature>